<accession>A0A2Z2P0F2</accession>
<evidence type="ECO:0008006" key="5">
    <source>
        <dbReference type="Google" id="ProtNLM"/>
    </source>
</evidence>
<feature type="transmembrane region" description="Helical" evidence="2">
    <location>
        <begin position="140"/>
        <end position="157"/>
    </location>
</feature>
<keyword evidence="2" id="KW-0812">Transmembrane</keyword>
<dbReference type="AlphaFoldDB" id="A0A2Z2P0F2"/>
<organism evidence="3 4">
    <name type="scientific">Granulosicoccus antarcticus IMCC3135</name>
    <dbReference type="NCBI Taxonomy" id="1192854"/>
    <lineage>
        <taxon>Bacteria</taxon>
        <taxon>Pseudomonadati</taxon>
        <taxon>Pseudomonadota</taxon>
        <taxon>Gammaproteobacteria</taxon>
        <taxon>Chromatiales</taxon>
        <taxon>Granulosicoccaceae</taxon>
        <taxon>Granulosicoccus</taxon>
    </lineage>
</organism>
<feature type="region of interest" description="Disordered" evidence="1">
    <location>
        <begin position="204"/>
        <end position="227"/>
    </location>
</feature>
<evidence type="ECO:0000313" key="4">
    <source>
        <dbReference type="Proteomes" id="UP000250079"/>
    </source>
</evidence>
<keyword evidence="2" id="KW-1133">Transmembrane helix</keyword>
<keyword evidence="2" id="KW-0472">Membrane</keyword>
<keyword evidence="4" id="KW-1185">Reference proteome</keyword>
<dbReference type="KEGG" id="gai:IMCC3135_31030"/>
<dbReference type="Pfam" id="PF04403">
    <property type="entry name" value="PqiA"/>
    <property type="match status" value="1"/>
</dbReference>
<evidence type="ECO:0000256" key="1">
    <source>
        <dbReference type="SAM" id="MobiDB-lite"/>
    </source>
</evidence>
<dbReference type="EMBL" id="CP018632">
    <property type="protein sequence ID" value="ASJ76255.1"/>
    <property type="molecule type" value="Genomic_DNA"/>
</dbReference>
<reference evidence="3 4" key="1">
    <citation type="submission" date="2016-12" db="EMBL/GenBank/DDBJ databases">
        <authorList>
            <person name="Song W.-J."/>
            <person name="Kurnit D.M."/>
        </authorList>
    </citation>
    <scope>NUCLEOTIDE SEQUENCE [LARGE SCALE GENOMIC DNA]</scope>
    <source>
        <strain evidence="3 4">IMCC3135</strain>
    </source>
</reference>
<evidence type="ECO:0000313" key="3">
    <source>
        <dbReference type="EMBL" id="ASJ76255.1"/>
    </source>
</evidence>
<proteinExistence type="predicted"/>
<protein>
    <recommendedName>
        <fullName evidence="5">Paraquat-inducible protein A</fullName>
    </recommendedName>
</protein>
<feature type="compositionally biased region" description="Polar residues" evidence="1">
    <location>
        <begin position="208"/>
        <end position="217"/>
    </location>
</feature>
<dbReference type="InterPro" id="IPR007498">
    <property type="entry name" value="PqiA-like"/>
</dbReference>
<feature type="transmembrane region" description="Helical" evidence="2">
    <location>
        <begin position="177"/>
        <end position="198"/>
    </location>
</feature>
<name>A0A2Z2P0F2_9GAMM</name>
<sequence length="227" mass="24502">MKTIFGVLLLVCAYFLLLPGLTQPMLSVSGTVEKTKLVEVGKELIKESPNTPSLVNNLVDMVVEGLDVQGTVQAFDKTRSILATAQELQANGHLPVAILIVMFSVVVPLVKALLLLAMLLPFSVAFRTGLLSLSNAISKWSMADVFVISIFIAFLASNGIEESRGLVDFESSLGDGFWYFLGYCLLSILGTQLLSSGLKARLKRESSQTEQTPQPIVQSPAPTPESN</sequence>
<dbReference type="RefSeq" id="WP_088921054.1">
    <property type="nucleotide sequence ID" value="NZ_CP018632.1"/>
</dbReference>
<feature type="transmembrane region" description="Helical" evidence="2">
    <location>
        <begin position="96"/>
        <end position="120"/>
    </location>
</feature>
<gene>
    <name evidence="3" type="ORF">IMCC3135_31030</name>
</gene>
<dbReference type="Proteomes" id="UP000250079">
    <property type="component" value="Chromosome"/>
</dbReference>
<dbReference type="OrthoDB" id="9800207at2"/>
<evidence type="ECO:0000256" key="2">
    <source>
        <dbReference type="SAM" id="Phobius"/>
    </source>
</evidence>